<dbReference type="SMART" id="SM00332">
    <property type="entry name" value="PP2Cc"/>
    <property type="match status" value="1"/>
</dbReference>
<feature type="compositionally biased region" description="Pro residues" evidence="2">
    <location>
        <begin position="318"/>
        <end position="327"/>
    </location>
</feature>
<reference evidence="4" key="1">
    <citation type="submission" date="2023-03" db="EMBL/GenBank/DDBJ databases">
        <title>Massive genome expansion in bonnet fungi (Mycena s.s.) driven by repeated elements and novel gene families across ecological guilds.</title>
        <authorList>
            <consortium name="Lawrence Berkeley National Laboratory"/>
            <person name="Harder C.B."/>
            <person name="Miyauchi S."/>
            <person name="Viragh M."/>
            <person name="Kuo A."/>
            <person name="Thoen E."/>
            <person name="Andreopoulos B."/>
            <person name="Lu D."/>
            <person name="Skrede I."/>
            <person name="Drula E."/>
            <person name="Henrissat B."/>
            <person name="Morin E."/>
            <person name="Kohler A."/>
            <person name="Barry K."/>
            <person name="LaButti K."/>
            <person name="Morin E."/>
            <person name="Salamov A."/>
            <person name="Lipzen A."/>
            <person name="Mereny Z."/>
            <person name="Hegedus B."/>
            <person name="Baldrian P."/>
            <person name="Stursova M."/>
            <person name="Weitz H."/>
            <person name="Taylor A."/>
            <person name="Grigoriev I.V."/>
            <person name="Nagy L.G."/>
            <person name="Martin F."/>
            <person name="Kauserud H."/>
        </authorList>
    </citation>
    <scope>NUCLEOTIDE SEQUENCE</scope>
    <source>
        <strain evidence="4">9284</strain>
    </source>
</reference>
<dbReference type="PROSITE" id="PS51746">
    <property type="entry name" value="PPM_2"/>
    <property type="match status" value="1"/>
</dbReference>
<dbReference type="PANTHER" id="PTHR12320">
    <property type="entry name" value="PROTEIN PHOSPHATASE 2C"/>
    <property type="match status" value="1"/>
</dbReference>
<keyword evidence="1" id="KW-0479">Metal-binding</keyword>
<keyword evidence="1" id="KW-0464">Manganese</keyword>
<dbReference type="SUPFAM" id="SSF81606">
    <property type="entry name" value="PP2C-like"/>
    <property type="match status" value="1"/>
</dbReference>
<dbReference type="GO" id="GO:0004722">
    <property type="term" value="F:protein serine/threonine phosphatase activity"/>
    <property type="evidence" value="ECO:0007669"/>
    <property type="project" value="UniProtKB-EC"/>
</dbReference>
<comment type="cofactor">
    <cofactor evidence="1">
        <name>Mg(2+)</name>
        <dbReference type="ChEBI" id="CHEBI:18420"/>
    </cofactor>
</comment>
<evidence type="ECO:0000256" key="1">
    <source>
        <dbReference type="RuleBase" id="RU366020"/>
    </source>
</evidence>
<dbReference type="InterPro" id="IPR039123">
    <property type="entry name" value="PPTC7"/>
</dbReference>
<dbReference type="InterPro" id="IPR001932">
    <property type="entry name" value="PPM-type_phosphatase-like_dom"/>
</dbReference>
<evidence type="ECO:0000256" key="2">
    <source>
        <dbReference type="SAM" id="MobiDB-lite"/>
    </source>
</evidence>
<protein>
    <recommendedName>
        <fullName evidence="1">Protein phosphatase</fullName>
        <ecNumber evidence="1">3.1.3.16</ecNumber>
    </recommendedName>
</protein>
<accession>A0AAD7BKM9</accession>
<organism evidence="4 5">
    <name type="scientific">Roridomyces roridus</name>
    <dbReference type="NCBI Taxonomy" id="1738132"/>
    <lineage>
        <taxon>Eukaryota</taxon>
        <taxon>Fungi</taxon>
        <taxon>Dikarya</taxon>
        <taxon>Basidiomycota</taxon>
        <taxon>Agaricomycotina</taxon>
        <taxon>Agaricomycetes</taxon>
        <taxon>Agaricomycetidae</taxon>
        <taxon>Agaricales</taxon>
        <taxon>Marasmiineae</taxon>
        <taxon>Mycenaceae</taxon>
        <taxon>Roridomyces</taxon>
    </lineage>
</organism>
<comment type="similarity">
    <text evidence="1">Belongs to the PP2C family.</text>
</comment>
<keyword evidence="1" id="KW-0378">Hydrolase</keyword>
<dbReference type="InterPro" id="IPR036457">
    <property type="entry name" value="PPM-type-like_dom_sf"/>
</dbReference>
<evidence type="ECO:0000313" key="5">
    <source>
        <dbReference type="Proteomes" id="UP001221142"/>
    </source>
</evidence>
<feature type="region of interest" description="Disordered" evidence="2">
    <location>
        <begin position="316"/>
        <end position="347"/>
    </location>
</feature>
<proteinExistence type="inferred from homology"/>
<evidence type="ECO:0000259" key="3">
    <source>
        <dbReference type="PROSITE" id="PS51746"/>
    </source>
</evidence>
<evidence type="ECO:0000313" key="4">
    <source>
        <dbReference type="EMBL" id="KAJ7623759.1"/>
    </source>
</evidence>
<dbReference type="PANTHER" id="PTHR12320:SF84">
    <property type="entry name" value="PROTEIN PHOSPHATASE"/>
    <property type="match status" value="1"/>
</dbReference>
<comment type="cofactor">
    <cofactor evidence="1">
        <name>Mn(2+)</name>
        <dbReference type="ChEBI" id="CHEBI:29035"/>
    </cofactor>
</comment>
<dbReference type="EC" id="3.1.3.16" evidence="1"/>
<keyword evidence="5" id="KW-1185">Reference proteome</keyword>
<dbReference type="Gene3D" id="3.60.40.10">
    <property type="entry name" value="PPM-type phosphatase domain"/>
    <property type="match status" value="1"/>
</dbReference>
<dbReference type="AlphaFoldDB" id="A0AAD7BKM9"/>
<name>A0AAD7BKM9_9AGAR</name>
<feature type="domain" description="PPM-type phosphatase" evidence="3">
    <location>
        <begin position="152"/>
        <end position="669"/>
    </location>
</feature>
<keyword evidence="1" id="KW-0460">Magnesium</keyword>
<feature type="region of interest" description="Disordered" evidence="2">
    <location>
        <begin position="395"/>
        <end position="419"/>
    </location>
</feature>
<keyword evidence="1" id="KW-0904">Protein phosphatase</keyword>
<feature type="region of interest" description="Disordered" evidence="2">
    <location>
        <begin position="20"/>
        <end position="86"/>
    </location>
</feature>
<dbReference type="GO" id="GO:0046872">
    <property type="term" value="F:metal ion binding"/>
    <property type="evidence" value="ECO:0007669"/>
    <property type="project" value="UniProtKB-UniRule"/>
</dbReference>
<dbReference type="Proteomes" id="UP001221142">
    <property type="component" value="Unassembled WGS sequence"/>
</dbReference>
<comment type="caution">
    <text evidence="4">The sequence shown here is derived from an EMBL/GenBank/DDBJ whole genome shotgun (WGS) entry which is preliminary data.</text>
</comment>
<dbReference type="EMBL" id="JARKIF010000014">
    <property type="protein sequence ID" value="KAJ7623759.1"/>
    <property type="molecule type" value="Genomic_DNA"/>
</dbReference>
<feature type="compositionally biased region" description="Polar residues" evidence="2">
    <location>
        <begin position="43"/>
        <end position="53"/>
    </location>
</feature>
<comment type="catalytic activity">
    <reaction evidence="1">
        <text>O-phospho-L-seryl-[protein] + H2O = L-seryl-[protein] + phosphate</text>
        <dbReference type="Rhea" id="RHEA:20629"/>
        <dbReference type="Rhea" id="RHEA-COMP:9863"/>
        <dbReference type="Rhea" id="RHEA-COMP:11604"/>
        <dbReference type="ChEBI" id="CHEBI:15377"/>
        <dbReference type="ChEBI" id="CHEBI:29999"/>
        <dbReference type="ChEBI" id="CHEBI:43474"/>
        <dbReference type="ChEBI" id="CHEBI:83421"/>
        <dbReference type="EC" id="3.1.3.16"/>
    </reaction>
</comment>
<sequence>MKRTRFYSALPRVGRIRSNSLYTSSNSLPPTFFDSPTPPPPNTRNGPILSSNRLPIEARSEGEAPHTGGNPHAQLALAAPHPPNSHLAPAGQLALLGLFPSGPSGVPHLPSAGPSSSGSHARGRRTAKYTLEVGAYGIPKRHHHPQQQRSLHLQATDAPLAVQVGEDAYFVRENAMGVADGVGGWAKVKPVPPAGPSASALFARRLMHFCADEVDHYDDLDFHDPSRPGPIPVVTPWDRARAPLSFDPSMPASWVEPFASTSSSPFPHDYADFDHEYSEELDPEAALAAHLDALADGIDVLNILERAYERTLKAHVVPAPPTPPPLGCSPTQLTSRPASPKGKGKETIPLLAGSSTALVAVLDYVPTGAVEVLAASDAATGAGVEAAVWRTQAARSKSQSRTRTGDTTATTISDSRPKENETLTPVLKIAHVGDCMGMLVRDGEVVWRSEEMWWRWNTPVQLSAAATGGSSSMMANSTTKPVKGWWDWNPQEHHDVKPVDEGAPSSLARLFTLPVQAGDVLILASDGLSDNLWDEDVLEEVGRVGRAFEAELRPLTPLEEVVGELELETELEMGLVDGASLRRRTLAGMLSEALCSRARRVASRRAGRDSGRSCAASSAPAACAASPLASVGVEKGDEEETPFARRARETGRVFRGGKNDDISVIVAVIAPASQMDGNGLEAARAAGG</sequence>
<gene>
    <name evidence="4" type="ORF">FB45DRAFT_838160</name>
</gene>
<comment type="catalytic activity">
    <reaction evidence="1">
        <text>O-phospho-L-threonyl-[protein] + H2O = L-threonyl-[protein] + phosphate</text>
        <dbReference type="Rhea" id="RHEA:47004"/>
        <dbReference type="Rhea" id="RHEA-COMP:11060"/>
        <dbReference type="Rhea" id="RHEA-COMP:11605"/>
        <dbReference type="ChEBI" id="CHEBI:15377"/>
        <dbReference type="ChEBI" id="CHEBI:30013"/>
        <dbReference type="ChEBI" id="CHEBI:43474"/>
        <dbReference type="ChEBI" id="CHEBI:61977"/>
        <dbReference type="EC" id="3.1.3.16"/>
    </reaction>
</comment>